<evidence type="ECO:0000313" key="2">
    <source>
        <dbReference type="EMBL" id="MCX2564632.1"/>
    </source>
</evidence>
<gene>
    <name evidence="2" type="ORF">OQ497_11790</name>
</gene>
<proteinExistence type="predicted"/>
<comment type="caution">
    <text evidence="2">The sequence shown here is derived from an EMBL/GenBank/DDBJ whole genome shotgun (WGS) entry which is preliminary data.</text>
</comment>
<feature type="domain" description="Glycosyltransferase 61 catalytic" evidence="1">
    <location>
        <begin position="443"/>
        <end position="615"/>
    </location>
</feature>
<name>A0ABT3QH75_9PROT</name>
<protein>
    <submittedName>
        <fullName evidence="2">Glycosyltransferase 61 family protein</fullName>
    </submittedName>
</protein>
<dbReference type="Pfam" id="PF04488">
    <property type="entry name" value="Gly_transf_sug"/>
    <property type="match status" value="1"/>
</dbReference>
<dbReference type="InterPro" id="IPR049625">
    <property type="entry name" value="Glyco_transf_61_cat"/>
</dbReference>
<dbReference type="InterPro" id="IPR007577">
    <property type="entry name" value="GlycoTrfase_DXD_sugar-bd_CS"/>
</dbReference>
<sequence length="693" mass="81243">MLFNELQIINWKKKFIEKEYINLCKYLDESGKNSLDNFIRNNSSIDISEEYMNKLISENKESGLINAFYYVFKRKVDFLWMGLFDFLSQKYSIKNENNKNLFYSDFNDGSYNNIIRQCRPDKNKYEYNSIVNIGFYNKNKNFLYKCYDDNMSSDYLKNEFSNEMKEVYNSITVAQAKSDFFLIASLYKEGGVSSDVCSICVSNISNIIKSSDISITFDGYGFNKRFLFSKSNNKLFKEYLYDLIEKLDHMGSNFDYNRFSSRNAFNDFILDFYVLNIDFFEKNNINFLPEDLFKSYVHDGISEEELSNDNQSSAISFKSLSKESWVKNDSIFYENTIVSDNYISNRNDNISVIGNDANPVISGQSQHSYAISSIDVVRMKNIALSGHACIWSNGRLINFETYLSFVAEDEYKNGFWKKPEKDSITRVIDDEVIIAFSAGYGCYGHYLVDDLPRLGAIKKHIGDDFYNKKFIIPKKTPKWAIDLLNYLLGIKEESLIFFDHENDIFHLNNVILSSFPSRHYKFHGFIKEFYDNIPRNMISDRPFKRICLSRKSWEKNKNNQRIFVQQDFFEEMATSRGFSIVRPETLPIQEQIDLMANTSCQVGEHGSAQHASVFNSYGMTIGTLNPLTEVQVNLGRIYNDKNFLCYHDETSVDSNNNYYFSIKEEKIKLFFDEIERHEEKKMNLIAPREMYRQ</sequence>
<organism evidence="2 3">
    <name type="scientific">Acetobacter thailandicus</name>
    <dbReference type="NCBI Taxonomy" id="1502842"/>
    <lineage>
        <taxon>Bacteria</taxon>
        <taxon>Pseudomonadati</taxon>
        <taxon>Pseudomonadota</taxon>
        <taxon>Alphaproteobacteria</taxon>
        <taxon>Acetobacterales</taxon>
        <taxon>Acetobacteraceae</taxon>
        <taxon>Acetobacter</taxon>
    </lineage>
</organism>
<dbReference type="Pfam" id="PF04577">
    <property type="entry name" value="Glyco_transf_61"/>
    <property type="match status" value="1"/>
</dbReference>
<reference evidence="2 3" key="1">
    <citation type="submission" date="2022-11" db="EMBL/GenBank/DDBJ databases">
        <title>Genome sequencing of Acetobacter type strain.</title>
        <authorList>
            <person name="Heo J."/>
            <person name="Lee D."/>
            <person name="Han B.-H."/>
            <person name="Hong S.-B."/>
            <person name="Kwon S.-W."/>
        </authorList>
    </citation>
    <scope>NUCLEOTIDE SEQUENCE [LARGE SCALE GENOMIC DNA]</scope>
    <source>
        <strain evidence="2 3">KACC 21253</strain>
    </source>
</reference>
<accession>A0ABT3QH75</accession>
<keyword evidence="3" id="KW-1185">Reference proteome</keyword>
<dbReference type="EMBL" id="JAPIUZ010000007">
    <property type="protein sequence ID" value="MCX2564632.1"/>
    <property type="molecule type" value="Genomic_DNA"/>
</dbReference>
<evidence type="ECO:0000313" key="3">
    <source>
        <dbReference type="Proteomes" id="UP001301152"/>
    </source>
</evidence>
<dbReference type="Proteomes" id="UP001301152">
    <property type="component" value="Unassembled WGS sequence"/>
</dbReference>
<dbReference type="RefSeq" id="WP_173560149.1">
    <property type="nucleotide sequence ID" value="NZ_JAPIUZ010000007.1"/>
</dbReference>
<evidence type="ECO:0000259" key="1">
    <source>
        <dbReference type="Pfam" id="PF04577"/>
    </source>
</evidence>